<dbReference type="PANTHER" id="PTHR37475:SF1">
    <property type="entry name" value="ZYGOTE-SPECIFIC PROTEIN"/>
    <property type="match status" value="1"/>
</dbReference>
<dbReference type="AlphaFoldDB" id="A0A436ZT41"/>
<keyword evidence="4" id="KW-1185">Reference proteome</keyword>
<keyword evidence="1" id="KW-0812">Transmembrane</keyword>
<keyword evidence="1" id="KW-0472">Membrane</keyword>
<proteinExistence type="predicted"/>
<keyword evidence="2" id="KW-0732">Signal</keyword>
<dbReference type="OrthoDB" id="10063670at2759"/>
<organism evidence="3 4">
    <name type="scientific">Arthrobotrys flagrans</name>
    <name type="common">Nematode-trapping fungus</name>
    <name type="synonym">Trichothecium flagrans</name>
    <dbReference type="NCBI Taxonomy" id="97331"/>
    <lineage>
        <taxon>Eukaryota</taxon>
        <taxon>Fungi</taxon>
        <taxon>Dikarya</taxon>
        <taxon>Ascomycota</taxon>
        <taxon>Pezizomycotina</taxon>
        <taxon>Orbiliomycetes</taxon>
        <taxon>Orbiliales</taxon>
        <taxon>Orbiliaceae</taxon>
        <taxon>Arthrobotrys</taxon>
    </lineage>
</organism>
<evidence type="ECO:0000313" key="4">
    <source>
        <dbReference type="Proteomes" id="UP000283090"/>
    </source>
</evidence>
<name>A0A436ZT41_ARTFL</name>
<comment type="caution">
    <text evidence="3">The sequence shown here is derived from an EMBL/GenBank/DDBJ whole genome shotgun (WGS) entry which is preliminary data.</text>
</comment>
<dbReference type="Proteomes" id="UP000283090">
    <property type="component" value="Unassembled WGS sequence"/>
</dbReference>
<protein>
    <submittedName>
        <fullName evidence="3">Uncharacterized protein</fullName>
    </submittedName>
</protein>
<sequence>MKPSLIVSACTVISLVSAGPLAYGVCQAGCAAVVTACYGAAGFVWGATLATAAPPAIIACLTMSALGGRRRVR</sequence>
<keyword evidence="1" id="KW-1133">Transmembrane helix</keyword>
<dbReference type="GeneID" id="93592160"/>
<gene>
    <name evidence="3" type="ORF">DFL_009849</name>
</gene>
<dbReference type="PANTHER" id="PTHR37475">
    <property type="entry name" value="ZYGOTE-SPECIFIC CLASS V COPY B GENE PROTEIN"/>
    <property type="match status" value="1"/>
</dbReference>
<evidence type="ECO:0000313" key="3">
    <source>
        <dbReference type="EMBL" id="RVD82005.1"/>
    </source>
</evidence>
<evidence type="ECO:0000256" key="2">
    <source>
        <dbReference type="SAM" id="SignalP"/>
    </source>
</evidence>
<dbReference type="RefSeq" id="XP_067487549.1">
    <property type="nucleotide sequence ID" value="XM_067639796.1"/>
</dbReference>
<dbReference type="EMBL" id="SAEB01000012">
    <property type="protein sequence ID" value="RVD82005.1"/>
    <property type="molecule type" value="Genomic_DNA"/>
</dbReference>
<accession>A0A436ZT41</accession>
<dbReference type="VEuPathDB" id="FungiDB:DFL_009849"/>
<reference evidence="3 4" key="1">
    <citation type="submission" date="2019-01" db="EMBL/GenBank/DDBJ databases">
        <title>Intercellular communication is required for trap formation in the nematode-trapping fungus Duddingtonia flagrans.</title>
        <authorList>
            <person name="Youssar L."/>
            <person name="Wernet V."/>
            <person name="Hensel N."/>
            <person name="Hildebrandt H.-G."/>
            <person name="Fischer R."/>
        </authorList>
    </citation>
    <scope>NUCLEOTIDE SEQUENCE [LARGE SCALE GENOMIC DNA]</scope>
    <source>
        <strain evidence="3 4">CBS H-5679</strain>
    </source>
</reference>
<feature type="chain" id="PRO_5018987848" evidence="2">
    <location>
        <begin position="19"/>
        <end position="73"/>
    </location>
</feature>
<feature type="transmembrane region" description="Helical" evidence="1">
    <location>
        <begin position="40"/>
        <end position="66"/>
    </location>
</feature>
<feature type="signal peptide" evidence="2">
    <location>
        <begin position="1"/>
        <end position="18"/>
    </location>
</feature>
<evidence type="ECO:0000256" key="1">
    <source>
        <dbReference type="SAM" id="Phobius"/>
    </source>
</evidence>